<organism evidence="2 3">
    <name type="scientific">Halobacillus litoralis</name>
    <dbReference type="NCBI Taxonomy" id="45668"/>
    <lineage>
        <taxon>Bacteria</taxon>
        <taxon>Bacillati</taxon>
        <taxon>Bacillota</taxon>
        <taxon>Bacilli</taxon>
        <taxon>Bacillales</taxon>
        <taxon>Bacillaceae</taxon>
        <taxon>Halobacillus</taxon>
    </lineage>
</organism>
<dbReference type="AlphaFoldDB" id="A0A410MAI6"/>
<evidence type="ECO:0000313" key="3">
    <source>
        <dbReference type="Proteomes" id="UP000287756"/>
    </source>
</evidence>
<dbReference type="OrthoDB" id="2974493at2"/>
<dbReference type="EMBL" id="CP026118">
    <property type="protein sequence ID" value="QAS51690.1"/>
    <property type="molecule type" value="Genomic_DNA"/>
</dbReference>
<feature type="region of interest" description="Disordered" evidence="1">
    <location>
        <begin position="33"/>
        <end position="59"/>
    </location>
</feature>
<proteinExistence type="predicted"/>
<name>A0A410MAI6_9BACI</name>
<dbReference type="Proteomes" id="UP000287756">
    <property type="component" value="Chromosome"/>
</dbReference>
<evidence type="ECO:0000256" key="1">
    <source>
        <dbReference type="SAM" id="MobiDB-lite"/>
    </source>
</evidence>
<sequence length="59" mass="6308">MKTILLSKGGRFSHISEWVGGGAARLPWEKEIGEIPQGGSPRKLARSPTGKCSNAESSR</sequence>
<dbReference type="KEGG" id="hli:HLI_05325"/>
<feature type="compositionally biased region" description="Polar residues" evidence="1">
    <location>
        <begin position="50"/>
        <end position="59"/>
    </location>
</feature>
<protein>
    <submittedName>
        <fullName evidence="2">Uncharacterized protein</fullName>
    </submittedName>
</protein>
<gene>
    <name evidence="2" type="ORF">HLI_05325</name>
</gene>
<accession>A0A410MAI6</accession>
<reference evidence="2 3" key="1">
    <citation type="submission" date="2018-01" db="EMBL/GenBank/DDBJ databases">
        <title>The whole genome sequencing and assembly of Halobacillus litoralis ERB031 strain.</title>
        <authorList>
            <person name="Lee S.-J."/>
            <person name="Park M.-K."/>
            <person name="Kim J.-Y."/>
            <person name="Lee Y.-J."/>
            <person name="Yi H."/>
            <person name="Bahn Y.-S."/>
            <person name="Kim J.F."/>
            <person name="Lee D.-W."/>
        </authorList>
    </citation>
    <scope>NUCLEOTIDE SEQUENCE [LARGE SCALE GENOMIC DNA]</scope>
    <source>
        <strain evidence="2 3">ERB 031</strain>
    </source>
</reference>
<evidence type="ECO:0000313" key="2">
    <source>
        <dbReference type="EMBL" id="QAS51690.1"/>
    </source>
</evidence>